<evidence type="ECO:0000313" key="3">
    <source>
        <dbReference type="Proteomes" id="UP001596099"/>
    </source>
</evidence>
<comment type="caution">
    <text evidence="2">The sequence shown here is derived from an EMBL/GenBank/DDBJ whole genome shotgun (WGS) entry which is preliminary data.</text>
</comment>
<dbReference type="AlphaFoldDB" id="A0ABD5RK69"/>
<gene>
    <name evidence="2" type="ORF">ACFPYI_06155</name>
</gene>
<reference evidence="2 3" key="1">
    <citation type="journal article" date="2019" name="Int. J. Syst. Evol. Microbiol.">
        <title>The Global Catalogue of Microorganisms (GCM) 10K type strain sequencing project: providing services to taxonomists for standard genome sequencing and annotation.</title>
        <authorList>
            <consortium name="The Broad Institute Genomics Platform"/>
            <consortium name="The Broad Institute Genome Sequencing Center for Infectious Disease"/>
            <person name="Wu L."/>
            <person name="Ma J."/>
        </authorList>
    </citation>
    <scope>NUCLEOTIDE SEQUENCE [LARGE SCALE GENOMIC DNA]</scope>
    <source>
        <strain evidence="2 3">CGMCC 1.12543</strain>
    </source>
</reference>
<accession>A0ABD5RK69</accession>
<evidence type="ECO:0000256" key="1">
    <source>
        <dbReference type="SAM" id="MobiDB-lite"/>
    </source>
</evidence>
<organism evidence="2 3">
    <name type="scientific">Halomarina salina</name>
    <dbReference type="NCBI Taxonomy" id="1872699"/>
    <lineage>
        <taxon>Archaea</taxon>
        <taxon>Methanobacteriati</taxon>
        <taxon>Methanobacteriota</taxon>
        <taxon>Stenosarchaea group</taxon>
        <taxon>Halobacteria</taxon>
        <taxon>Halobacteriales</taxon>
        <taxon>Natronomonadaceae</taxon>
        <taxon>Halomarina</taxon>
    </lineage>
</organism>
<dbReference type="Proteomes" id="UP001596099">
    <property type="component" value="Unassembled WGS sequence"/>
</dbReference>
<name>A0ABD5RK69_9EURY</name>
<dbReference type="RefSeq" id="WP_247413827.1">
    <property type="nucleotide sequence ID" value="NZ_JALLGW010000001.1"/>
</dbReference>
<feature type="compositionally biased region" description="Basic and acidic residues" evidence="1">
    <location>
        <begin position="1"/>
        <end position="13"/>
    </location>
</feature>
<proteinExistence type="predicted"/>
<feature type="region of interest" description="Disordered" evidence="1">
    <location>
        <begin position="1"/>
        <end position="81"/>
    </location>
</feature>
<dbReference type="EMBL" id="JBHSQH010000001">
    <property type="protein sequence ID" value="MFC5970911.1"/>
    <property type="molecule type" value="Genomic_DNA"/>
</dbReference>
<feature type="compositionally biased region" description="Basic and acidic residues" evidence="1">
    <location>
        <begin position="31"/>
        <end position="52"/>
    </location>
</feature>
<protein>
    <submittedName>
        <fullName evidence="2">DUF2171 domain-containing protein</fullName>
    </submittedName>
</protein>
<sequence length="81" mass="9302">MARDFTTDDRDKPVYTSAGDRVGTVTDVNDDTARVRQDDDSEGLTDKIKDALGWDDDEDEHDLRSDDVDRYDDDGVYLRDR</sequence>
<keyword evidence="3" id="KW-1185">Reference proteome</keyword>
<evidence type="ECO:0000313" key="2">
    <source>
        <dbReference type="EMBL" id="MFC5970911.1"/>
    </source>
</evidence>